<dbReference type="GO" id="GO:0032797">
    <property type="term" value="C:SMN complex"/>
    <property type="evidence" value="ECO:0007669"/>
    <property type="project" value="TreeGrafter"/>
</dbReference>
<feature type="region of interest" description="Disordered" evidence="2">
    <location>
        <begin position="1"/>
        <end position="22"/>
    </location>
</feature>
<name>M2Y1W0_GALSU</name>
<evidence type="ECO:0000313" key="3">
    <source>
        <dbReference type="EMBL" id="EME29799.1"/>
    </source>
</evidence>
<dbReference type="Gene3D" id="1.20.58.1070">
    <property type="match status" value="1"/>
</dbReference>
<dbReference type="GO" id="GO:0000387">
    <property type="term" value="P:spliceosomal snRNP assembly"/>
    <property type="evidence" value="ECO:0007669"/>
    <property type="project" value="InterPro"/>
</dbReference>
<evidence type="ECO:0000313" key="4">
    <source>
        <dbReference type="Proteomes" id="UP000030680"/>
    </source>
</evidence>
<proteinExistence type="inferred from homology"/>
<keyword evidence="4" id="KW-1185">Reference proteome</keyword>
<dbReference type="KEGG" id="gsl:Gasu_28010"/>
<evidence type="ECO:0000256" key="2">
    <source>
        <dbReference type="SAM" id="MobiDB-lite"/>
    </source>
</evidence>
<dbReference type="InterPro" id="IPR035426">
    <property type="entry name" value="Gemin2/Brr1"/>
</dbReference>
<comment type="similarity">
    <text evidence="1">Belongs to the gemin-2 family.</text>
</comment>
<dbReference type="Pfam" id="PF04938">
    <property type="entry name" value="SIP1"/>
    <property type="match status" value="1"/>
</dbReference>
<feature type="compositionally biased region" description="Acidic residues" evidence="2">
    <location>
        <begin position="11"/>
        <end position="21"/>
    </location>
</feature>
<dbReference type="AlphaFoldDB" id="M2Y1W0"/>
<reference evidence="4" key="1">
    <citation type="journal article" date="2013" name="Science">
        <title>Gene transfer from bacteria and archaea facilitated evolution of an extremophilic eukaryote.</title>
        <authorList>
            <person name="Schonknecht G."/>
            <person name="Chen W.H."/>
            <person name="Ternes C.M."/>
            <person name="Barbier G.G."/>
            <person name="Shrestha R.P."/>
            <person name="Stanke M."/>
            <person name="Brautigam A."/>
            <person name="Baker B.J."/>
            <person name="Banfield J.F."/>
            <person name="Garavito R.M."/>
            <person name="Carr K."/>
            <person name="Wilkerson C."/>
            <person name="Rensing S.A."/>
            <person name="Gagneul D."/>
            <person name="Dickenson N.E."/>
            <person name="Oesterhelt C."/>
            <person name="Lercher M.J."/>
            <person name="Weber A.P."/>
        </authorList>
    </citation>
    <scope>NUCLEOTIDE SEQUENCE [LARGE SCALE GENOMIC DNA]</scope>
    <source>
        <strain evidence="4">074W</strain>
    </source>
</reference>
<accession>M2Y1W0</accession>
<dbReference type="OrthoDB" id="428895at2759"/>
<dbReference type="GeneID" id="17088569"/>
<evidence type="ECO:0000256" key="1">
    <source>
        <dbReference type="ARBA" id="ARBA00025758"/>
    </source>
</evidence>
<organism evidence="3 4">
    <name type="scientific">Galdieria sulphuraria</name>
    <name type="common">Red alga</name>
    <dbReference type="NCBI Taxonomy" id="130081"/>
    <lineage>
        <taxon>Eukaryota</taxon>
        <taxon>Rhodophyta</taxon>
        <taxon>Bangiophyceae</taxon>
        <taxon>Galdieriales</taxon>
        <taxon>Galdieriaceae</taxon>
        <taxon>Galdieria</taxon>
    </lineage>
</organism>
<dbReference type="STRING" id="130081.M2Y1W0"/>
<dbReference type="GO" id="GO:0005634">
    <property type="term" value="C:nucleus"/>
    <property type="evidence" value="ECO:0007669"/>
    <property type="project" value="TreeGrafter"/>
</dbReference>
<dbReference type="EMBL" id="KB454505">
    <property type="protein sequence ID" value="EME29799.1"/>
    <property type="molecule type" value="Genomic_DNA"/>
</dbReference>
<dbReference type="Gramene" id="EME29799">
    <property type="protein sequence ID" value="EME29799"/>
    <property type="gene ID" value="Gasu_28010"/>
</dbReference>
<dbReference type="PANTHER" id="PTHR12794:SF0">
    <property type="entry name" value="GEM-ASSOCIATED PROTEIN 2"/>
    <property type="match status" value="1"/>
</dbReference>
<dbReference type="PANTHER" id="PTHR12794">
    <property type="entry name" value="GEMIN2"/>
    <property type="match status" value="1"/>
</dbReference>
<gene>
    <name evidence="3" type="ORF">Gasu_28010</name>
</gene>
<sequence length="267" mass="30741">MKRTRQVAESYSDDSSSDSDTLELRQALPVSEGDLGDLSLPPSTPEQYLRRVRQEARSLPDVVYWQEWCKQNVDSTVVASQSPREKTNCFPQEFEFLNNKDYLAHFKQVRDSIAMIESDSNMVELPEASDVKAWESLCWSYDGNRPELYSIDRLPLNELSCLDHLRCISLVRLFESWFRKDSFKSSESFKVEEELSRLAWLFGILAAIGPPLDGDTEASIRSILRHLIVRKRGYESMEQTDSNLINIVRTLISVVCNEFHQGYGIIE</sequence>
<protein>
    <submittedName>
        <fullName evidence="3">Ca2+-independent phospholipase A2 (ISS)</fullName>
    </submittedName>
</protein>
<dbReference type="Proteomes" id="UP000030680">
    <property type="component" value="Unassembled WGS sequence"/>
</dbReference>
<dbReference type="RefSeq" id="XP_005706319.1">
    <property type="nucleotide sequence ID" value="XM_005706262.1"/>
</dbReference>